<evidence type="ECO:0000256" key="1">
    <source>
        <dbReference type="SAM" id="MobiDB-lite"/>
    </source>
</evidence>
<reference evidence="2" key="1">
    <citation type="submission" date="2020-07" db="EMBL/GenBank/DDBJ databases">
        <title>Clarias magur genome sequencing, assembly and annotation.</title>
        <authorList>
            <person name="Kushwaha B."/>
            <person name="Kumar R."/>
            <person name="Das P."/>
            <person name="Joshi C.G."/>
            <person name="Kumar D."/>
            <person name="Nagpure N.S."/>
            <person name="Pandey M."/>
            <person name="Agarwal S."/>
            <person name="Srivastava S."/>
            <person name="Singh M."/>
            <person name="Sahoo L."/>
            <person name="Jayasankar P."/>
            <person name="Meher P.K."/>
            <person name="Koringa P.G."/>
            <person name="Iquebal M.A."/>
            <person name="Das S.P."/>
            <person name="Bit A."/>
            <person name="Patnaik S."/>
            <person name="Patel N."/>
            <person name="Shah T.M."/>
            <person name="Hinsu A."/>
            <person name="Jena J.K."/>
        </authorList>
    </citation>
    <scope>NUCLEOTIDE SEQUENCE</scope>
    <source>
        <strain evidence="2">CIFAMagur01</strain>
        <tissue evidence="2">Testis</tissue>
    </source>
</reference>
<dbReference type="OrthoDB" id="6258998at2759"/>
<evidence type="ECO:0000313" key="3">
    <source>
        <dbReference type="Proteomes" id="UP000727407"/>
    </source>
</evidence>
<feature type="non-terminal residue" evidence="2">
    <location>
        <position position="304"/>
    </location>
</feature>
<organism evidence="2 3">
    <name type="scientific">Clarias magur</name>
    <name type="common">Asian catfish</name>
    <name type="synonym">Macropteronotus magur</name>
    <dbReference type="NCBI Taxonomy" id="1594786"/>
    <lineage>
        <taxon>Eukaryota</taxon>
        <taxon>Metazoa</taxon>
        <taxon>Chordata</taxon>
        <taxon>Craniata</taxon>
        <taxon>Vertebrata</taxon>
        <taxon>Euteleostomi</taxon>
        <taxon>Actinopterygii</taxon>
        <taxon>Neopterygii</taxon>
        <taxon>Teleostei</taxon>
        <taxon>Ostariophysi</taxon>
        <taxon>Siluriformes</taxon>
        <taxon>Clariidae</taxon>
        <taxon>Clarias</taxon>
    </lineage>
</organism>
<feature type="compositionally biased region" description="Polar residues" evidence="1">
    <location>
        <begin position="1"/>
        <end position="11"/>
    </location>
</feature>
<feature type="region of interest" description="Disordered" evidence="1">
    <location>
        <begin position="1"/>
        <end position="304"/>
    </location>
</feature>
<sequence length="304" mass="33685">NPQIYTELTDSSLRHLDCPGGKMDGDMKQPEDDAQSIQLIKQPDQTKERKKGGDADSGNSEEDDKKEEEEKCCSDDAQNTEQPEDTNTEVHNQQKESEKDTTGVSGQSDDQLDLDTTDGKSTKPRNEHNEVLQGGEGLRKRSPNKNQKIEHKGEGDHIETTRIRATTNTSTQNTEQPEDTDTEVHNQQKESEKELKGDGDNIETIGIPATADTSTQDTEQPEDTDTEVHNQQKESEKDTIGVSGQSDDQLDLDMTDGKSIKPRNENNEVLQAGEGLRKRSSKNQKIEHKGEGDNIEAIGITDTS</sequence>
<dbReference type="AlphaFoldDB" id="A0A8J4X3Z7"/>
<keyword evidence="3" id="KW-1185">Reference proteome</keyword>
<feature type="compositionally biased region" description="Basic and acidic residues" evidence="1">
    <location>
        <begin position="92"/>
        <end position="101"/>
    </location>
</feature>
<feature type="compositionally biased region" description="Basic and acidic residues" evidence="1">
    <location>
        <begin position="182"/>
        <end position="199"/>
    </location>
</feature>
<feature type="compositionally biased region" description="Basic and acidic residues" evidence="1">
    <location>
        <begin position="147"/>
        <end position="162"/>
    </location>
</feature>
<evidence type="ECO:0000313" key="2">
    <source>
        <dbReference type="EMBL" id="KAF5901484.1"/>
    </source>
</evidence>
<name>A0A8J4X3Z7_CLAMG</name>
<proteinExistence type="predicted"/>
<gene>
    <name evidence="2" type="ORF">DAT39_008786</name>
</gene>
<protein>
    <submittedName>
        <fullName evidence="2">Torsin-1A-interacting protein 2-like isoform X1</fullName>
    </submittedName>
</protein>
<dbReference type="EMBL" id="QNUK01000111">
    <property type="protein sequence ID" value="KAF5901484.1"/>
    <property type="molecule type" value="Genomic_DNA"/>
</dbReference>
<feature type="non-terminal residue" evidence="2">
    <location>
        <position position="1"/>
    </location>
</feature>
<feature type="compositionally biased region" description="Basic and acidic residues" evidence="1">
    <location>
        <begin position="44"/>
        <end position="54"/>
    </location>
</feature>
<feature type="compositionally biased region" description="Basic and acidic residues" evidence="1">
    <location>
        <begin position="226"/>
        <end position="239"/>
    </location>
</feature>
<dbReference type="Proteomes" id="UP000727407">
    <property type="component" value="Unassembled WGS sequence"/>
</dbReference>
<feature type="compositionally biased region" description="Basic and acidic residues" evidence="1">
    <location>
        <begin position="12"/>
        <end position="31"/>
    </location>
</feature>
<feature type="compositionally biased region" description="Basic and acidic residues" evidence="1">
    <location>
        <begin position="117"/>
        <end position="130"/>
    </location>
</feature>
<feature type="compositionally biased region" description="Basic and acidic residues" evidence="1">
    <location>
        <begin position="255"/>
        <end position="266"/>
    </location>
</feature>
<accession>A0A8J4X3Z7</accession>
<comment type="caution">
    <text evidence="2">The sequence shown here is derived from an EMBL/GenBank/DDBJ whole genome shotgun (WGS) entry which is preliminary data.</text>
</comment>